<evidence type="ECO:0000256" key="2">
    <source>
        <dbReference type="ARBA" id="ARBA00022478"/>
    </source>
</evidence>
<keyword evidence="2" id="KW-0240">DNA-directed RNA polymerase</keyword>
<evidence type="ECO:0000313" key="7">
    <source>
        <dbReference type="Proteomes" id="UP000800235"/>
    </source>
</evidence>
<feature type="compositionally biased region" description="Low complexity" evidence="5">
    <location>
        <begin position="386"/>
        <end position="402"/>
    </location>
</feature>
<feature type="compositionally biased region" description="Gly residues" evidence="5">
    <location>
        <begin position="141"/>
        <end position="153"/>
    </location>
</feature>
<dbReference type="Proteomes" id="UP000800235">
    <property type="component" value="Unassembled WGS sequence"/>
</dbReference>
<evidence type="ECO:0000313" key="6">
    <source>
        <dbReference type="EMBL" id="KAF2425755.1"/>
    </source>
</evidence>
<feature type="compositionally biased region" description="Polar residues" evidence="5">
    <location>
        <begin position="442"/>
        <end position="463"/>
    </location>
</feature>
<dbReference type="GO" id="GO:0003677">
    <property type="term" value="F:DNA binding"/>
    <property type="evidence" value="ECO:0007669"/>
    <property type="project" value="InterPro"/>
</dbReference>
<evidence type="ECO:0000256" key="1">
    <source>
        <dbReference type="ARBA" id="ARBA00004123"/>
    </source>
</evidence>
<dbReference type="EMBL" id="MU007068">
    <property type="protein sequence ID" value="KAF2425755.1"/>
    <property type="molecule type" value="Genomic_DNA"/>
</dbReference>
<evidence type="ECO:0000256" key="4">
    <source>
        <dbReference type="ARBA" id="ARBA00023242"/>
    </source>
</evidence>
<keyword evidence="4" id="KW-0539">Nucleus</keyword>
<keyword evidence="7" id="KW-1185">Reference proteome</keyword>
<feature type="region of interest" description="Disordered" evidence="5">
    <location>
        <begin position="1"/>
        <end position="87"/>
    </location>
</feature>
<dbReference type="InterPro" id="IPR007811">
    <property type="entry name" value="RPC4"/>
</dbReference>
<accession>A0A9P4NKY8</accession>
<reference evidence="6" key="1">
    <citation type="journal article" date="2020" name="Stud. Mycol.">
        <title>101 Dothideomycetes genomes: a test case for predicting lifestyles and emergence of pathogens.</title>
        <authorList>
            <person name="Haridas S."/>
            <person name="Albert R."/>
            <person name="Binder M."/>
            <person name="Bloem J."/>
            <person name="Labutti K."/>
            <person name="Salamov A."/>
            <person name="Andreopoulos B."/>
            <person name="Baker S."/>
            <person name="Barry K."/>
            <person name="Bills G."/>
            <person name="Bluhm B."/>
            <person name="Cannon C."/>
            <person name="Castanera R."/>
            <person name="Culley D."/>
            <person name="Daum C."/>
            <person name="Ezra D."/>
            <person name="Gonzalez J."/>
            <person name="Henrissat B."/>
            <person name="Kuo A."/>
            <person name="Liang C."/>
            <person name="Lipzen A."/>
            <person name="Lutzoni F."/>
            <person name="Magnuson J."/>
            <person name="Mondo S."/>
            <person name="Nolan M."/>
            <person name="Ohm R."/>
            <person name="Pangilinan J."/>
            <person name="Park H.-J."/>
            <person name="Ramirez L."/>
            <person name="Alfaro M."/>
            <person name="Sun H."/>
            <person name="Tritt A."/>
            <person name="Yoshinaga Y."/>
            <person name="Zwiers L.-H."/>
            <person name="Turgeon B."/>
            <person name="Goodwin S."/>
            <person name="Spatafora J."/>
            <person name="Crous P."/>
            <person name="Grigoriev I."/>
        </authorList>
    </citation>
    <scope>NUCLEOTIDE SEQUENCE</scope>
    <source>
        <strain evidence="6">CBS 130266</strain>
    </source>
</reference>
<feature type="compositionally biased region" description="Basic and acidic residues" evidence="5">
    <location>
        <begin position="63"/>
        <end position="74"/>
    </location>
</feature>
<name>A0A9P4NKY8_9PEZI</name>
<sequence>MAPESSRGRGVARGGRGAPKKAVAPKGKGRRNEEERKQMIQQERERNKERDAAYAAQLNAERIAAEREEREKQRAAGRGRGRGRGGYMGQNVAAAGIFSLGSNIGDHVQAGRAFPRPWAPSDSKSRGAGSSAPQFSHIHSGGSGGVKYEGGSSGVSVKKENAPNFERNASSNVKRMVEDGGYISSDVDEEEHGPRFDVDYINQYDLTAEDRGTGTDTGEGAPSTSRTTRRFNSPAQAPIRINRNEHRDRAPHVNPEGSENRAKPQPTNEDDDDAMELDPPAPSVKKGKQKAGDVELVGSSRRWRGVYEDEHDFVHVKEEPDDNAIEPPTSIGKSARRKSEESKPRRHHRASFKTPPAHLQTAEEKAEFFRHEIDLGLLIDELSNIGPTPETTAAEAGTSTAETARDQKEDRVYLFQLPPVVPNLFIPTPITIKDEPREGPQTEEQSTAANNDQAQPNSTTDATNPPIKIEDDSKSTGAKKPKHLPELTSGLAGKLRVHRSGKVTLNWGGTSLQVNKGMDSNFLQDIVLVRKGAEGGGGAGIGGASSSRNEEEGDALAFGQLRGKFVVTPDWDEVLG</sequence>
<evidence type="ECO:0000256" key="5">
    <source>
        <dbReference type="SAM" id="MobiDB-lite"/>
    </source>
</evidence>
<feature type="region of interest" description="Disordered" evidence="5">
    <location>
        <begin position="383"/>
        <end position="408"/>
    </location>
</feature>
<dbReference type="GO" id="GO:0042797">
    <property type="term" value="P:tRNA transcription by RNA polymerase III"/>
    <property type="evidence" value="ECO:0007669"/>
    <property type="project" value="TreeGrafter"/>
</dbReference>
<dbReference type="PANTHER" id="PTHR13408">
    <property type="entry name" value="DNA-DIRECTED RNA POLYMERASE III"/>
    <property type="match status" value="1"/>
</dbReference>
<keyword evidence="3" id="KW-0804">Transcription</keyword>
<feature type="compositionally biased region" description="Polar residues" evidence="5">
    <location>
        <begin position="222"/>
        <end position="235"/>
    </location>
</feature>
<feature type="compositionally biased region" description="Basic and acidic residues" evidence="5">
    <location>
        <begin position="242"/>
        <end position="251"/>
    </location>
</feature>
<dbReference type="Pfam" id="PF05132">
    <property type="entry name" value="RNA_pol_Rpc4"/>
    <property type="match status" value="1"/>
</dbReference>
<comment type="subcellular location">
    <subcellularLocation>
        <location evidence="1">Nucleus</location>
    </subcellularLocation>
</comment>
<feature type="region of interest" description="Disordered" evidence="5">
    <location>
        <begin position="111"/>
        <end position="296"/>
    </location>
</feature>
<protein>
    <recommendedName>
        <fullName evidence="8">DNA-directed RNA polymerase III subunit RPC4</fullName>
    </recommendedName>
</protein>
<proteinExistence type="predicted"/>
<dbReference type="PANTHER" id="PTHR13408:SF0">
    <property type="entry name" value="DNA-DIRECTED RNA POLYMERASE III SUBUNIT RPC4"/>
    <property type="match status" value="1"/>
</dbReference>
<feature type="region of interest" description="Disordered" evidence="5">
    <location>
        <begin position="314"/>
        <end position="363"/>
    </location>
</feature>
<dbReference type="OrthoDB" id="5836119at2759"/>
<organism evidence="6 7">
    <name type="scientific">Tothia fuscella</name>
    <dbReference type="NCBI Taxonomy" id="1048955"/>
    <lineage>
        <taxon>Eukaryota</taxon>
        <taxon>Fungi</taxon>
        <taxon>Dikarya</taxon>
        <taxon>Ascomycota</taxon>
        <taxon>Pezizomycotina</taxon>
        <taxon>Dothideomycetes</taxon>
        <taxon>Pleosporomycetidae</taxon>
        <taxon>Venturiales</taxon>
        <taxon>Cylindrosympodiaceae</taxon>
        <taxon>Tothia</taxon>
    </lineage>
</organism>
<feature type="region of interest" description="Disordered" evidence="5">
    <location>
        <begin position="425"/>
        <end position="493"/>
    </location>
</feature>
<dbReference type="AlphaFoldDB" id="A0A9P4NKY8"/>
<comment type="caution">
    <text evidence="6">The sequence shown here is derived from an EMBL/GenBank/DDBJ whole genome shotgun (WGS) entry which is preliminary data.</text>
</comment>
<evidence type="ECO:0008006" key="8">
    <source>
        <dbReference type="Google" id="ProtNLM"/>
    </source>
</evidence>
<gene>
    <name evidence="6" type="ORF">EJ08DRAFT_652050</name>
</gene>
<dbReference type="GO" id="GO:0005666">
    <property type="term" value="C:RNA polymerase III complex"/>
    <property type="evidence" value="ECO:0007669"/>
    <property type="project" value="InterPro"/>
</dbReference>
<feature type="compositionally biased region" description="Basic and acidic residues" evidence="5">
    <location>
        <begin position="30"/>
        <end position="52"/>
    </location>
</feature>
<evidence type="ECO:0000256" key="3">
    <source>
        <dbReference type="ARBA" id="ARBA00023163"/>
    </source>
</evidence>